<reference evidence="1" key="1">
    <citation type="submission" date="2023-10" db="EMBL/GenBank/DDBJ databases">
        <authorList>
            <person name="Chen Y."/>
            <person name="Shah S."/>
            <person name="Dougan E. K."/>
            <person name="Thang M."/>
            <person name="Chan C."/>
        </authorList>
    </citation>
    <scope>NUCLEOTIDE SEQUENCE [LARGE SCALE GENOMIC DNA]</scope>
</reference>
<accession>A0ABN9XU41</accession>
<protein>
    <recommendedName>
        <fullName evidence="3">Subtilisin</fullName>
    </recommendedName>
</protein>
<comment type="caution">
    <text evidence="1">The sequence shown here is derived from an EMBL/GenBank/DDBJ whole genome shotgun (WGS) entry which is preliminary data.</text>
</comment>
<gene>
    <name evidence="1" type="ORF">PCOR1329_LOCUS79843</name>
</gene>
<organism evidence="1 2">
    <name type="scientific">Prorocentrum cordatum</name>
    <dbReference type="NCBI Taxonomy" id="2364126"/>
    <lineage>
        <taxon>Eukaryota</taxon>
        <taxon>Sar</taxon>
        <taxon>Alveolata</taxon>
        <taxon>Dinophyceae</taxon>
        <taxon>Prorocentrales</taxon>
        <taxon>Prorocentraceae</taxon>
        <taxon>Prorocentrum</taxon>
    </lineage>
</organism>
<dbReference type="Proteomes" id="UP001189429">
    <property type="component" value="Unassembled WGS sequence"/>
</dbReference>
<name>A0ABN9XU41_9DINO</name>
<evidence type="ECO:0000313" key="2">
    <source>
        <dbReference type="Proteomes" id="UP001189429"/>
    </source>
</evidence>
<keyword evidence="2" id="KW-1185">Reference proteome</keyword>
<proteinExistence type="predicted"/>
<feature type="non-terminal residue" evidence="1">
    <location>
        <position position="82"/>
    </location>
</feature>
<dbReference type="EMBL" id="CAUYUJ010021255">
    <property type="protein sequence ID" value="CAK0903547.1"/>
    <property type="molecule type" value="Genomic_DNA"/>
</dbReference>
<feature type="non-terminal residue" evidence="1">
    <location>
        <position position="1"/>
    </location>
</feature>
<evidence type="ECO:0000313" key="1">
    <source>
        <dbReference type="EMBL" id="CAK0903547.1"/>
    </source>
</evidence>
<sequence length="82" mass="8863">VRGKSEQIARDEARAIMRSQKHVYAFPSACSNSDMCDFNFTQRCEPSCSVATGRPGTLLSCVLTFAVGLSCPGFLSNVPESQ</sequence>
<evidence type="ECO:0008006" key="3">
    <source>
        <dbReference type="Google" id="ProtNLM"/>
    </source>
</evidence>